<dbReference type="AlphaFoldDB" id="A0AA41X366"/>
<comment type="similarity">
    <text evidence="5">Belongs to the DarP family.</text>
</comment>
<name>A0AA41X366_9ALTE</name>
<sequence length="170" mass="19771">MSHFEDIPDDEPEYVSKTQLKREADALFQLGRQIVELTPATLKKFPIDEELMDSIELAHRINKKKDGYRRQLQFIAKLLRQRDTAAIANALEVLQAKTKQSNAAFHALEHTRDNLIKGGDDAIQALLDEHPQLDRQRLRQLVRQANKETAQNKPPKAYRELFQYLREETL</sequence>
<organism evidence="6 7">
    <name type="scientific">Opacimonas viscosa</name>
    <dbReference type="NCBI Taxonomy" id="2961944"/>
    <lineage>
        <taxon>Bacteria</taxon>
        <taxon>Pseudomonadati</taxon>
        <taxon>Pseudomonadota</taxon>
        <taxon>Gammaproteobacteria</taxon>
        <taxon>Alteromonadales</taxon>
        <taxon>Alteromonadaceae</taxon>
        <taxon>Opacimonas</taxon>
    </lineage>
</organism>
<dbReference type="GO" id="GO:0005829">
    <property type="term" value="C:cytosol"/>
    <property type="evidence" value="ECO:0007669"/>
    <property type="project" value="TreeGrafter"/>
</dbReference>
<dbReference type="Gene3D" id="1.10.60.30">
    <property type="entry name" value="PSPTO4464-like domains"/>
    <property type="match status" value="2"/>
</dbReference>
<dbReference type="SUPFAM" id="SSF158710">
    <property type="entry name" value="PSPTO4464-like"/>
    <property type="match status" value="1"/>
</dbReference>
<evidence type="ECO:0000256" key="2">
    <source>
        <dbReference type="ARBA" id="ARBA00022517"/>
    </source>
</evidence>
<keyword evidence="1 5" id="KW-0963">Cytoplasm</keyword>
<evidence type="ECO:0000256" key="5">
    <source>
        <dbReference type="HAMAP-Rule" id="MF_00765"/>
    </source>
</evidence>
<dbReference type="InterPro" id="IPR023153">
    <property type="entry name" value="DarP_sf"/>
</dbReference>
<dbReference type="GO" id="GO:0019843">
    <property type="term" value="F:rRNA binding"/>
    <property type="evidence" value="ECO:0007669"/>
    <property type="project" value="UniProtKB-UniRule"/>
</dbReference>
<evidence type="ECO:0000256" key="4">
    <source>
        <dbReference type="ARBA" id="ARBA00022884"/>
    </source>
</evidence>
<comment type="subcellular location">
    <subcellularLocation>
        <location evidence="5">Cytoplasm</location>
    </subcellularLocation>
    <text evidence="5">Associates with late stage pre-50S ribosomal subunits.</text>
</comment>
<dbReference type="HAMAP" id="MF_00765">
    <property type="entry name" value="DarP"/>
    <property type="match status" value="1"/>
</dbReference>
<dbReference type="GO" id="GO:1902626">
    <property type="term" value="P:assembly of large subunit precursor of preribosome"/>
    <property type="evidence" value="ECO:0007669"/>
    <property type="project" value="UniProtKB-UniRule"/>
</dbReference>
<keyword evidence="4 5" id="KW-0694">RNA-binding</keyword>
<dbReference type="NCBIfam" id="NF003593">
    <property type="entry name" value="PRK05255.1-1"/>
    <property type="match status" value="1"/>
</dbReference>
<reference evidence="6" key="1">
    <citation type="submission" date="2022-07" db="EMBL/GenBank/DDBJ databases">
        <title>Characterization of the Novel Bacterium Alteromonas immobilis LMIT006 and Alteromonas gregis LMIT007.</title>
        <authorList>
            <person name="Lin X."/>
        </authorList>
    </citation>
    <scope>NUCLEOTIDE SEQUENCE</scope>
    <source>
        <strain evidence="6">LMIT007</strain>
    </source>
</reference>
<dbReference type="GO" id="GO:0043022">
    <property type="term" value="F:ribosome binding"/>
    <property type="evidence" value="ECO:0007669"/>
    <property type="project" value="UniProtKB-UniRule"/>
</dbReference>
<proteinExistence type="inferred from homology"/>
<dbReference type="PIRSF" id="PIRSF016183">
    <property type="entry name" value="UCP016183"/>
    <property type="match status" value="1"/>
</dbReference>
<comment type="function">
    <text evidence="5">Member of a network of 50S ribosomal subunit biogenesis factors which assembles along the 30S-50S interface, preventing incorrect 23S rRNA structures from forming. Promotes peptidyl transferase center (PTC) maturation.</text>
</comment>
<dbReference type="RefSeq" id="WP_254100182.1">
    <property type="nucleotide sequence ID" value="NZ_JANATA010000010.1"/>
</dbReference>
<dbReference type="CDD" id="cd16331">
    <property type="entry name" value="YjgA-like"/>
    <property type="match status" value="1"/>
</dbReference>
<accession>A0AA41X366</accession>
<keyword evidence="2 5" id="KW-0690">Ribosome biogenesis</keyword>
<keyword evidence="3 5" id="KW-0699">rRNA-binding</keyword>
<dbReference type="EMBL" id="JANATA010000010">
    <property type="protein sequence ID" value="MCP3428676.1"/>
    <property type="molecule type" value="Genomic_DNA"/>
</dbReference>
<protein>
    <recommendedName>
        <fullName evidence="5">Dual-action ribosomal maturation protein DarP</fullName>
    </recommendedName>
    <alternativeName>
        <fullName evidence="5">Large ribosomal subunit assembly factor DarP</fullName>
    </alternativeName>
</protein>
<dbReference type="PANTHER" id="PTHR38101">
    <property type="entry name" value="UPF0307 PROTEIN YJGA"/>
    <property type="match status" value="1"/>
</dbReference>
<dbReference type="Pfam" id="PF04751">
    <property type="entry name" value="DarP"/>
    <property type="match status" value="1"/>
</dbReference>
<comment type="caution">
    <text evidence="6">The sequence shown here is derived from an EMBL/GenBank/DDBJ whole genome shotgun (WGS) entry which is preliminary data.</text>
</comment>
<evidence type="ECO:0000256" key="3">
    <source>
        <dbReference type="ARBA" id="ARBA00022730"/>
    </source>
</evidence>
<evidence type="ECO:0000313" key="7">
    <source>
        <dbReference type="Proteomes" id="UP001165413"/>
    </source>
</evidence>
<keyword evidence="7" id="KW-1185">Reference proteome</keyword>
<dbReference type="FunFam" id="1.10.60.30:FF:000002">
    <property type="entry name" value="UPF0307 protein YjgA"/>
    <property type="match status" value="1"/>
</dbReference>
<evidence type="ECO:0000313" key="6">
    <source>
        <dbReference type="EMBL" id="MCP3428676.1"/>
    </source>
</evidence>
<gene>
    <name evidence="5" type="primary">darP</name>
    <name evidence="6" type="ORF">NLF92_06930</name>
</gene>
<dbReference type="Proteomes" id="UP001165413">
    <property type="component" value="Unassembled WGS sequence"/>
</dbReference>
<dbReference type="InterPro" id="IPR006839">
    <property type="entry name" value="DarP"/>
</dbReference>
<dbReference type="PANTHER" id="PTHR38101:SF1">
    <property type="entry name" value="UPF0307 PROTEIN YJGA"/>
    <property type="match status" value="1"/>
</dbReference>
<evidence type="ECO:0000256" key="1">
    <source>
        <dbReference type="ARBA" id="ARBA00022490"/>
    </source>
</evidence>